<evidence type="ECO:0000256" key="8">
    <source>
        <dbReference type="RuleBase" id="RU000461"/>
    </source>
</evidence>
<evidence type="ECO:0000256" key="7">
    <source>
        <dbReference type="PIRSR" id="PIRSR602403-1"/>
    </source>
</evidence>
<dbReference type="PANTHER" id="PTHR24305:SF232">
    <property type="entry name" value="P450, PUTATIVE (EUROFUNG)-RELATED"/>
    <property type="match status" value="1"/>
</dbReference>
<dbReference type="InterPro" id="IPR001128">
    <property type="entry name" value="Cyt_P450"/>
</dbReference>
<organism evidence="10 11">
    <name type="scientific">Sodiomyces alkalinus (strain CBS 110278 / VKM F-3762 / F11)</name>
    <name type="common">Alkaliphilic filamentous fungus</name>
    <dbReference type="NCBI Taxonomy" id="1314773"/>
    <lineage>
        <taxon>Eukaryota</taxon>
        <taxon>Fungi</taxon>
        <taxon>Dikarya</taxon>
        <taxon>Ascomycota</taxon>
        <taxon>Pezizomycotina</taxon>
        <taxon>Sordariomycetes</taxon>
        <taxon>Hypocreomycetidae</taxon>
        <taxon>Glomerellales</taxon>
        <taxon>Plectosphaerellaceae</taxon>
        <taxon>Sodiomyces</taxon>
    </lineage>
</organism>
<keyword evidence="3 7" id="KW-0349">Heme</keyword>
<evidence type="ECO:0000256" key="1">
    <source>
        <dbReference type="ARBA" id="ARBA00001971"/>
    </source>
</evidence>
<dbReference type="InterPro" id="IPR036396">
    <property type="entry name" value="Cyt_P450_sf"/>
</dbReference>
<keyword evidence="9" id="KW-1133">Transmembrane helix</keyword>
<dbReference type="GO" id="GO:0016705">
    <property type="term" value="F:oxidoreductase activity, acting on paired donors, with incorporation or reduction of molecular oxygen"/>
    <property type="evidence" value="ECO:0007669"/>
    <property type="project" value="InterPro"/>
</dbReference>
<evidence type="ECO:0000313" key="11">
    <source>
        <dbReference type="Proteomes" id="UP000272025"/>
    </source>
</evidence>
<dbReference type="Pfam" id="PF00067">
    <property type="entry name" value="p450"/>
    <property type="match status" value="1"/>
</dbReference>
<reference evidence="10 11" key="1">
    <citation type="journal article" date="2018" name="Mol. Ecol.">
        <title>The obligate alkalophilic soda-lake fungus Sodiomyces alkalinus has shifted to a protein diet.</title>
        <authorList>
            <person name="Grum-Grzhimaylo A.A."/>
            <person name="Falkoski D.L."/>
            <person name="van den Heuvel J."/>
            <person name="Valero-Jimenez C.A."/>
            <person name="Min B."/>
            <person name="Choi I.G."/>
            <person name="Lipzen A."/>
            <person name="Daum C.G."/>
            <person name="Aanen D.K."/>
            <person name="Tsang A."/>
            <person name="Henrissat B."/>
            <person name="Bilanenko E.N."/>
            <person name="de Vries R.P."/>
            <person name="van Kan J.A.L."/>
            <person name="Grigoriev I.V."/>
            <person name="Debets A.J.M."/>
        </authorList>
    </citation>
    <scope>NUCLEOTIDE SEQUENCE [LARGE SCALE GENOMIC DNA]</scope>
    <source>
        <strain evidence="10 11">F11</strain>
    </source>
</reference>
<dbReference type="AlphaFoldDB" id="A0A3N2PX62"/>
<dbReference type="PANTHER" id="PTHR24305">
    <property type="entry name" value="CYTOCHROME P450"/>
    <property type="match status" value="1"/>
</dbReference>
<evidence type="ECO:0000256" key="3">
    <source>
        <dbReference type="ARBA" id="ARBA00022617"/>
    </source>
</evidence>
<keyword evidence="11" id="KW-1185">Reference proteome</keyword>
<evidence type="ECO:0000256" key="4">
    <source>
        <dbReference type="ARBA" id="ARBA00022723"/>
    </source>
</evidence>
<name>A0A3N2PX62_SODAK</name>
<dbReference type="CDD" id="cd11060">
    <property type="entry name" value="CYP57A1-like"/>
    <property type="match status" value="1"/>
</dbReference>
<evidence type="ECO:0000256" key="9">
    <source>
        <dbReference type="SAM" id="Phobius"/>
    </source>
</evidence>
<dbReference type="EMBL" id="ML119054">
    <property type="protein sequence ID" value="ROT39072.1"/>
    <property type="molecule type" value="Genomic_DNA"/>
</dbReference>
<dbReference type="Gene3D" id="1.10.630.10">
    <property type="entry name" value="Cytochrome P450"/>
    <property type="match status" value="1"/>
</dbReference>
<keyword evidence="5 7" id="KW-0408">Iron</keyword>
<keyword evidence="8" id="KW-0560">Oxidoreductase</keyword>
<dbReference type="PRINTS" id="PR00465">
    <property type="entry name" value="EP450IV"/>
</dbReference>
<dbReference type="RefSeq" id="XP_028466878.1">
    <property type="nucleotide sequence ID" value="XM_028611734.1"/>
</dbReference>
<gene>
    <name evidence="10" type="ORF">SODALDRAFT_332503</name>
</gene>
<dbReference type="InterPro" id="IPR050121">
    <property type="entry name" value="Cytochrome_P450_monoxygenase"/>
</dbReference>
<keyword evidence="9" id="KW-0812">Transmembrane</keyword>
<evidence type="ECO:0000256" key="6">
    <source>
        <dbReference type="ARBA" id="ARBA00023033"/>
    </source>
</evidence>
<evidence type="ECO:0000256" key="2">
    <source>
        <dbReference type="ARBA" id="ARBA00010617"/>
    </source>
</evidence>
<comment type="similarity">
    <text evidence="2 8">Belongs to the cytochrome P450 family.</text>
</comment>
<dbReference type="GO" id="GO:0005506">
    <property type="term" value="F:iron ion binding"/>
    <property type="evidence" value="ECO:0007669"/>
    <property type="project" value="InterPro"/>
</dbReference>
<comment type="cofactor">
    <cofactor evidence="1 7">
        <name>heme</name>
        <dbReference type="ChEBI" id="CHEBI:30413"/>
    </cofactor>
</comment>
<keyword evidence="9" id="KW-0472">Membrane</keyword>
<dbReference type="InterPro" id="IPR002403">
    <property type="entry name" value="Cyt_P450_E_grp-IV"/>
</dbReference>
<dbReference type="GO" id="GO:0004497">
    <property type="term" value="F:monooxygenase activity"/>
    <property type="evidence" value="ECO:0007669"/>
    <property type="project" value="UniProtKB-KW"/>
</dbReference>
<dbReference type="InterPro" id="IPR017972">
    <property type="entry name" value="Cyt_P450_CS"/>
</dbReference>
<evidence type="ECO:0000256" key="5">
    <source>
        <dbReference type="ARBA" id="ARBA00023004"/>
    </source>
</evidence>
<dbReference type="PRINTS" id="PR00385">
    <property type="entry name" value="P450"/>
</dbReference>
<keyword evidence="4 7" id="KW-0479">Metal-binding</keyword>
<dbReference type="SUPFAM" id="SSF48264">
    <property type="entry name" value="Cytochrome P450"/>
    <property type="match status" value="1"/>
</dbReference>
<dbReference type="STRING" id="1314773.A0A3N2PX62"/>
<keyword evidence="6 8" id="KW-0503">Monooxygenase</keyword>
<feature type="transmembrane region" description="Helical" evidence="9">
    <location>
        <begin position="20"/>
        <end position="41"/>
    </location>
</feature>
<dbReference type="Proteomes" id="UP000272025">
    <property type="component" value="Unassembled WGS sequence"/>
</dbReference>
<evidence type="ECO:0000313" key="10">
    <source>
        <dbReference type="EMBL" id="ROT39072.1"/>
    </source>
</evidence>
<dbReference type="GeneID" id="39580212"/>
<dbReference type="GO" id="GO:0020037">
    <property type="term" value="F:heme binding"/>
    <property type="evidence" value="ECO:0007669"/>
    <property type="project" value="InterPro"/>
</dbReference>
<dbReference type="PROSITE" id="PS00086">
    <property type="entry name" value="CYTOCHROME_P450"/>
    <property type="match status" value="1"/>
</dbReference>
<feature type="binding site" description="axial binding residue" evidence="7">
    <location>
        <position position="479"/>
    </location>
    <ligand>
        <name>heme</name>
        <dbReference type="ChEBI" id="CHEBI:30413"/>
    </ligand>
    <ligandPart>
        <name>Fe</name>
        <dbReference type="ChEBI" id="CHEBI:18248"/>
    </ligandPart>
</feature>
<accession>A0A3N2PX62</accession>
<proteinExistence type="inferred from homology"/>
<protein>
    <submittedName>
        <fullName evidence="10">Cytochrome P450</fullName>
    </submittedName>
</protein>
<dbReference type="OrthoDB" id="3934656at2759"/>
<sequence>MSDVLGNSPVSSRDNNVVVVFSKGVSALLMFIATCCFWNLYSYFTSPLRKYPGPFFARWTRLWYLYQSWTGDSHLELYRLHQKHGPIVRTGPNMIDVDLPELMCTIFHIRNGWPKTEFYHGSSALMDDGQIVYNLFSQTDPKKHKKEKGPIAKHYSTASIADLEPHMNTMIEMLCSQLETRCLGGAEAPNEFDLSDWILYYAWDVIGAVTFSEPIGYLAKGCDFDGTLRNAKKAMDYFVVVGAMPFLDYFFDKNPFLRMGPPGFNTITDICVQRLNYRLNDWSGGKDSGYHDPKTPDFLDHFIKAMELNPDRVTEQQIISWLMINMIAGADTTASTICSAFYHSLKNPSVWEKLTAEILAHNLHTPATYKDARALPYVDAVIREAIRVLPGVSMPLKRYVPRGGVNLRNGDYIPGGVVIGMNPYITNRNPTIYGEDPDKFRPERWLRDEKGDETEEAFQSRLKDMNKHNLSFGGGSRVCIGKDMALFQVYKVLVTLITRFKIELVDPKQWRVTNSWFIRQEGLKVRMMKRQP</sequence>